<evidence type="ECO:0000313" key="7">
    <source>
        <dbReference type="EMBL" id="SPC12480.1"/>
    </source>
</evidence>
<dbReference type="InterPro" id="IPR025110">
    <property type="entry name" value="AMP-bd_C"/>
</dbReference>
<evidence type="ECO:0000256" key="1">
    <source>
        <dbReference type="ARBA" id="ARBA00006432"/>
    </source>
</evidence>
<dbReference type="SUPFAM" id="SSF56801">
    <property type="entry name" value="Acetyl-CoA synthetase-like"/>
    <property type="match status" value="1"/>
</dbReference>
<evidence type="ECO:0000256" key="2">
    <source>
        <dbReference type="ARBA" id="ARBA00022598"/>
    </source>
</evidence>
<dbReference type="PANTHER" id="PTHR43201:SF5">
    <property type="entry name" value="MEDIUM-CHAIN ACYL-COA LIGASE ACSF2, MITOCHONDRIAL"/>
    <property type="match status" value="1"/>
</dbReference>
<organism evidence="6 8">
    <name type="scientific">Cupriavidus oxalaticus</name>
    <dbReference type="NCBI Taxonomy" id="96344"/>
    <lineage>
        <taxon>Bacteria</taxon>
        <taxon>Pseudomonadati</taxon>
        <taxon>Pseudomonadota</taxon>
        <taxon>Betaproteobacteria</taxon>
        <taxon>Burkholderiales</taxon>
        <taxon>Burkholderiaceae</taxon>
        <taxon>Cupriavidus</taxon>
    </lineage>
</organism>
<accession>A0A375FR46</accession>
<evidence type="ECO:0000259" key="5">
    <source>
        <dbReference type="Pfam" id="PF13193"/>
    </source>
</evidence>
<evidence type="ECO:0000256" key="3">
    <source>
        <dbReference type="SAM" id="Phobius"/>
    </source>
</evidence>
<keyword evidence="3" id="KW-1133">Transmembrane helix</keyword>
<dbReference type="GO" id="GO:0006631">
    <property type="term" value="P:fatty acid metabolic process"/>
    <property type="evidence" value="ECO:0007669"/>
    <property type="project" value="TreeGrafter"/>
</dbReference>
<dbReference type="Pfam" id="PF13193">
    <property type="entry name" value="AMP-binding_C"/>
    <property type="match status" value="1"/>
</dbReference>
<comment type="similarity">
    <text evidence="1">Belongs to the ATP-dependent AMP-binding enzyme family.</text>
</comment>
<comment type="caution">
    <text evidence="6">The sequence shown here is derived from an EMBL/GenBank/DDBJ whole genome shotgun (WGS) entry which is preliminary data.</text>
</comment>
<keyword evidence="2 6" id="KW-0436">Ligase</keyword>
<evidence type="ECO:0000313" key="6">
    <source>
        <dbReference type="EMBL" id="SPC06534.1"/>
    </source>
</evidence>
<evidence type="ECO:0000313" key="8">
    <source>
        <dbReference type="Proteomes" id="UP000256862"/>
    </source>
</evidence>
<gene>
    <name evidence="7" type="ORF">CO2235_150135</name>
    <name evidence="6" type="ORF">CO2235_U590110</name>
</gene>
<proteinExistence type="inferred from homology"/>
<dbReference type="InterPro" id="IPR000873">
    <property type="entry name" value="AMP-dep_synth/lig_dom"/>
</dbReference>
<dbReference type="InterPro" id="IPR045851">
    <property type="entry name" value="AMP-bd_C_sf"/>
</dbReference>
<dbReference type="Proteomes" id="UP000256862">
    <property type="component" value="Chromosome CO2235"/>
</dbReference>
<dbReference type="Pfam" id="PF00501">
    <property type="entry name" value="AMP-binding"/>
    <property type="match status" value="1"/>
</dbReference>
<reference evidence="6" key="1">
    <citation type="submission" date="2018-01" db="EMBL/GenBank/DDBJ databases">
        <authorList>
            <person name="Clerissi C."/>
        </authorList>
    </citation>
    <scope>NUCLEOTIDE SEQUENCE</scope>
    <source>
        <strain evidence="6">Cupriavidus oxalaticus LMG 2235</strain>
    </source>
</reference>
<name>A0A375FR46_9BURK</name>
<feature type="transmembrane region" description="Helical" evidence="3">
    <location>
        <begin position="206"/>
        <end position="233"/>
    </location>
</feature>
<dbReference type="Gene3D" id="3.40.50.12780">
    <property type="entry name" value="N-terminal domain of ligase-like"/>
    <property type="match status" value="1"/>
</dbReference>
<dbReference type="GO" id="GO:0031956">
    <property type="term" value="F:medium-chain fatty acid-CoA ligase activity"/>
    <property type="evidence" value="ECO:0007669"/>
    <property type="project" value="TreeGrafter"/>
</dbReference>
<dbReference type="InterPro" id="IPR042099">
    <property type="entry name" value="ANL_N_sf"/>
</dbReference>
<sequence length="523" mass="56094">MRGVDMHQQILDAHDPHLPAFYQAGKAVSRLELNTASQQAASFLWEMGLRRGDTVAVWLPDGAIWLQLLFGAAQLGVLVVPVSTRLRTAEALHIVNTAQARMLVVPTRFLEFDYVEAAQAIQESVAAVRHVIDVPVSGEFMWGTFAPREVGDGTGDGTDPWCTFSTSGTTGKPKLAMHTQAGIVTHALNVARATDMQPGDATLCALPLYGVMGFVLAISTLAAGAACVFLPVFKAQAAAEAIERHEVTHFYGSDAMLDMVLGVPGRNLASWRRGGFAEFAGLGSRITQKAWADWNVPLTAIYGMSECFALAALRDVDTDAEERRLAGGLPVSPDISFRIADPVTGEPLADGEQGELQLRGYNAMAGYLNNPSATADAFTADGWLRTGDLARAQGGAFQYLSRLKDTLRLRGYLVDPVEIEEFLVTHPAVAAAQVVGVHQEGEGDVAVAFIRTGQGHASEAELLDFCKRGIAGFKVPRRIVALDSFPQVDGPNGVKILKHVLRDIAKGHLQTASAPQDNTRKTS</sequence>
<dbReference type="Gene3D" id="3.30.300.30">
    <property type="match status" value="1"/>
</dbReference>
<protein>
    <submittedName>
        <fullName evidence="6">Acid--CoA ligase</fullName>
    </submittedName>
</protein>
<dbReference type="AlphaFoldDB" id="A0A375FR46"/>
<feature type="domain" description="AMP-binding enzyme C-terminal" evidence="5">
    <location>
        <begin position="418"/>
        <end position="487"/>
    </location>
</feature>
<dbReference type="EMBL" id="OGUS01000115">
    <property type="protein sequence ID" value="SPC12480.1"/>
    <property type="molecule type" value="Genomic_DNA"/>
</dbReference>
<feature type="domain" description="AMP-dependent synthetase/ligase" evidence="4">
    <location>
        <begin position="15"/>
        <end position="368"/>
    </location>
</feature>
<keyword evidence="3" id="KW-0812">Transmembrane</keyword>
<reference evidence="8" key="2">
    <citation type="submission" date="2018-01" db="EMBL/GenBank/DDBJ databases">
        <authorList>
            <person name="Gaut B.S."/>
            <person name="Morton B.R."/>
            <person name="Clegg M.T."/>
            <person name="Duvall M.R."/>
        </authorList>
    </citation>
    <scope>NUCLEOTIDE SEQUENCE [LARGE SCALE GENOMIC DNA]</scope>
</reference>
<evidence type="ECO:0000259" key="4">
    <source>
        <dbReference type="Pfam" id="PF00501"/>
    </source>
</evidence>
<keyword evidence="3" id="KW-0472">Membrane</keyword>
<dbReference type="EMBL" id="OGUS01000064">
    <property type="protein sequence ID" value="SPC06534.1"/>
    <property type="molecule type" value="Genomic_DNA"/>
</dbReference>
<dbReference type="PANTHER" id="PTHR43201">
    <property type="entry name" value="ACYL-COA SYNTHETASE"/>
    <property type="match status" value="1"/>
</dbReference>